<evidence type="ECO:0000313" key="1">
    <source>
        <dbReference type="EMBL" id="KAG7333038.1"/>
    </source>
</evidence>
<accession>A0A9D3P1R0</accession>
<dbReference type="Proteomes" id="UP000824219">
    <property type="component" value="Linkage Group LG04"/>
</dbReference>
<dbReference type="EMBL" id="JAHKSW010000004">
    <property type="protein sequence ID" value="KAG7333038.1"/>
    <property type="molecule type" value="Genomic_DNA"/>
</dbReference>
<gene>
    <name evidence="1" type="ORF">KOW79_003173</name>
</gene>
<comment type="caution">
    <text evidence="1">The sequence shown here is derived from an EMBL/GenBank/DDBJ whole genome shotgun (WGS) entry which is preliminary data.</text>
</comment>
<sequence length="100" mass="11496">MPVHHIVLHTHSHIGRLFGLPSSCHISLPYVLDWIREPLTSGSPYQVAVYTAHTVTLQHGLLINNEYFSDLSTMQSHRMSIKIQHSCLRLDDVMNMIMYL</sequence>
<organism evidence="1 2">
    <name type="scientific">Hemibagrus wyckioides</name>
    <dbReference type="NCBI Taxonomy" id="337641"/>
    <lineage>
        <taxon>Eukaryota</taxon>
        <taxon>Metazoa</taxon>
        <taxon>Chordata</taxon>
        <taxon>Craniata</taxon>
        <taxon>Vertebrata</taxon>
        <taxon>Euteleostomi</taxon>
        <taxon>Actinopterygii</taxon>
        <taxon>Neopterygii</taxon>
        <taxon>Teleostei</taxon>
        <taxon>Ostariophysi</taxon>
        <taxon>Siluriformes</taxon>
        <taxon>Bagridae</taxon>
        <taxon>Hemibagrus</taxon>
    </lineage>
</organism>
<name>A0A9D3P1R0_9TELE</name>
<dbReference type="AlphaFoldDB" id="A0A9D3P1R0"/>
<proteinExistence type="predicted"/>
<protein>
    <submittedName>
        <fullName evidence="1">Uncharacterized protein</fullName>
    </submittedName>
</protein>
<evidence type="ECO:0000313" key="2">
    <source>
        <dbReference type="Proteomes" id="UP000824219"/>
    </source>
</evidence>
<keyword evidence="2" id="KW-1185">Reference proteome</keyword>
<reference evidence="1 2" key="1">
    <citation type="submission" date="2021-06" db="EMBL/GenBank/DDBJ databases">
        <title>Chromosome-level genome assembly of the red-tail catfish (Hemibagrus wyckioides).</title>
        <authorList>
            <person name="Shao F."/>
        </authorList>
    </citation>
    <scope>NUCLEOTIDE SEQUENCE [LARGE SCALE GENOMIC DNA]</scope>
    <source>
        <strain evidence="1">EC202008001</strain>
        <tissue evidence="1">Blood</tissue>
    </source>
</reference>